<comment type="catalytic activity">
    <reaction evidence="5">
        <text>an anthocyanidin + UDP-alpha-D-glucose + H(+) = an anthocyanidin 3-O-beta-D-glucoside + UDP</text>
        <dbReference type="Rhea" id="RHEA:20093"/>
        <dbReference type="ChEBI" id="CHEBI:15378"/>
        <dbReference type="ChEBI" id="CHEBI:16307"/>
        <dbReference type="ChEBI" id="CHEBI:58223"/>
        <dbReference type="ChEBI" id="CHEBI:58885"/>
        <dbReference type="ChEBI" id="CHEBI:143576"/>
        <dbReference type="EC" id="2.4.1.115"/>
    </reaction>
</comment>
<evidence type="ECO:0000256" key="2">
    <source>
        <dbReference type="ARBA" id="ARBA00009995"/>
    </source>
</evidence>
<dbReference type="EC" id="2.4.1.-" evidence="7"/>
<organism evidence="8 9">
    <name type="scientific">Jatropha curcas</name>
    <name type="common">Barbados nut</name>
    <dbReference type="NCBI Taxonomy" id="180498"/>
    <lineage>
        <taxon>Eukaryota</taxon>
        <taxon>Viridiplantae</taxon>
        <taxon>Streptophyta</taxon>
        <taxon>Embryophyta</taxon>
        <taxon>Tracheophyta</taxon>
        <taxon>Spermatophyta</taxon>
        <taxon>Magnoliopsida</taxon>
        <taxon>eudicotyledons</taxon>
        <taxon>Gunneridae</taxon>
        <taxon>Pentapetalae</taxon>
        <taxon>rosids</taxon>
        <taxon>fabids</taxon>
        <taxon>Malpighiales</taxon>
        <taxon>Euphorbiaceae</taxon>
        <taxon>Crotonoideae</taxon>
        <taxon>Jatropheae</taxon>
        <taxon>Jatropha</taxon>
    </lineage>
</organism>
<sequence length="467" mass="52341">MSSSNGTHRLPQVVLLTSSGAGHLTPLLRVAALLLHHNCQITLITCHPILTLAESQLISKFLSAFPQVKEKQLHLLPHDPNNVNSNIDDPFLLQWETARRSVRHLLLPLLLSLSPFPSALVSDVTLFPSVIEITENLNLPVYVQFPSCARMFCLFAYFSAYMTSSSTRSNDNNDVIEIPGVWPMAKSTVPPLLLEPKSIFYSIFMEDSKKIPKLSGIFIPTLETLESESLTALNSGKVVDGVPPIYPIVLMPCDFEKHLQEENKIMKWLDNQSPRSVVYMNFGSKAAMSRKQIKEIGNGLITSAYPFLWVVKDKELDKEDTESLNEVLGNDLMEKLERKGLVVKEWVNQGEILGHEAVGGFVSHCGWNSVLEAIWHGVRLLAWPPKGDQKVNAEAIDRGGFGLWTRTWGWAAEMVVKGEELGERIKEMMTSEELKLRAEHIRVEARKAVGDGGSNEIVIKELIEKWK</sequence>
<dbReference type="InterPro" id="IPR002213">
    <property type="entry name" value="UDP_glucos_trans"/>
</dbReference>
<dbReference type="FunFam" id="3.40.50.2000:FF:000056">
    <property type="entry name" value="Glycosyltransferase"/>
    <property type="match status" value="1"/>
</dbReference>
<dbReference type="InterPro" id="IPR035595">
    <property type="entry name" value="UDP_glycos_trans_CS"/>
</dbReference>
<dbReference type="PANTHER" id="PTHR48048:SF76">
    <property type="entry name" value="UDP-GLYCOSYLTRANSFERASE 708D1-LIKE"/>
    <property type="match status" value="1"/>
</dbReference>
<evidence type="ECO:0000256" key="7">
    <source>
        <dbReference type="RuleBase" id="RU362057"/>
    </source>
</evidence>
<dbReference type="Pfam" id="PF00201">
    <property type="entry name" value="UDPGT"/>
    <property type="match status" value="1"/>
</dbReference>
<keyword evidence="4 6" id="KW-0808">Transferase</keyword>
<keyword evidence="3 6" id="KW-0328">Glycosyltransferase</keyword>
<dbReference type="CDD" id="cd03784">
    <property type="entry name" value="GT1_Gtf-like"/>
    <property type="match status" value="1"/>
</dbReference>
<evidence type="ECO:0000256" key="4">
    <source>
        <dbReference type="ARBA" id="ARBA00022679"/>
    </source>
</evidence>
<dbReference type="GO" id="GO:0047213">
    <property type="term" value="F:anthocyanidin 3-O-glucosyltransferase activity"/>
    <property type="evidence" value="ECO:0007669"/>
    <property type="project" value="UniProtKB-EC"/>
</dbReference>
<proteinExistence type="inferred from homology"/>
<evidence type="ECO:0000256" key="5">
    <source>
        <dbReference type="ARBA" id="ARBA00047606"/>
    </source>
</evidence>
<accession>A0A067L9V9</accession>
<name>A0A067L9V9_JATCU</name>
<evidence type="ECO:0000313" key="9">
    <source>
        <dbReference type="Proteomes" id="UP000027138"/>
    </source>
</evidence>
<dbReference type="OrthoDB" id="5835829at2759"/>
<gene>
    <name evidence="8" type="ORF">JCGZ_15677</name>
</gene>
<keyword evidence="9" id="KW-1185">Reference proteome</keyword>
<evidence type="ECO:0000256" key="6">
    <source>
        <dbReference type="RuleBase" id="RU003718"/>
    </source>
</evidence>
<dbReference type="Gene3D" id="3.40.50.2000">
    <property type="entry name" value="Glycogen Phosphorylase B"/>
    <property type="match status" value="2"/>
</dbReference>
<dbReference type="GO" id="GO:0009718">
    <property type="term" value="P:anthocyanin-containing compound biosynthetic process"/>
    <property type="evidence" value="ECO:0007669"/>
    <property type="project" value="UniProtKB-UniPathway"/>
</dbReference>
<dbReference type="PANTHER" id="PTHR48048">
    <property type="entry name" value="GLYCOSYLTRANSFERASE"/>
    <property type="match status" value="1"/>
</dbReference>
<dbReference type="Proteomes" id="UP000027138">
    <property type="component" value="Unassembled WGS sequence"/>
</dbReference>
<evidence type="ECO:0000256" key="1">
    <source>
        <dbReference type="ARBA" id="ARBA00004935"/>
    </source>
</evidence>
<dbReference type="KEGG" id="jcu:105630954"/>
<reference evidence="8 9" key="1">
    <citation type="journal article" date="2014" name="PLoS ONE">
        <title>Global Analysis of Gene Expression Profiles in Physic Nut (Jatropha curcas L.) Seedlings Exposed to Salt Stress.</title>
        <authorList>
            <person name="Zhang L."/>
            <person name="Zhang C."/>
            <person name="Wu P."/>
            <person name="Chen Y."/>
            <person name="Li M."/>
            <person name="Jiang H."/>
            <person name="Wu G."/>
        </authorList>
    </citation>
    <scope>NUCLEOTIDE SEQUENCE [LARGE SCALE GENOMIC DNA]</scope>
    <source>
        <strain evidence="9">cv. GZQX0401</strain>
        <tissue evidence="8">Young leaves</tissue>
    </source>
</reference>
<dbReference type="SUPFAM" id="SSF53756">
    <property type="entry name" value="UDP-Glycosyltransferase/glycogen phosphorylase"/>
    <property type="match status" value="1"/>
</dbReference>
<evidence type="ECO:0000313" key="8">
    <source>
        <dbReference type="EMBL" id="KDP41270.1"/>
    </source>
</evidence>
<comment type="pathway">
    <text evidence="1">Pigment biosynthesis; anthocyanin biosynthesis.</text>
</comment>
<dbReference type="EMBL" id="KK914318">
    <property type="protein sequence ID" value="KDP41270.1"/>
    <property type="molecule type" value="Genomic_DNA"/>
</dbReference>
<dbReference type="InterPro" id="IPR050481">
    <property type="entry name" value="UDP-glycosyltransf_plant"/>
</dbReference>
<dbReference type="UniPathway" id="UPA00009"/>
<protein>
    <recommendedName>
        <fullName evidence="7">Glycosyltransferase</fullName>
        <ecNumber evidence="7">2.4.1.-</ecNumber>
    </recommendedName>
</protein>
<evidence type="ECO:0000256" key="3">
    <source>
        <dbReference type="ARBA" id="ARBA00022676"/>
    </source>
</evidence>
<dbReference type="PROSITE" id="PS00375">
    <property type="entry name" value="UDPGT"/>
    <property type="match status" value="1"/>
</dbReference>
<comment type="similarity">
    <text evidence="2 6">Belongs to the UDP-glycosyltransferase family.</text>
</comment>
<dbReference type="AlphaFoldDB" id="A0A067L9V9"/>